<dbReference type="OrthoDB" id="814028at2"/>
<proteinExistence type="predicted"/>
<name>A0A1K1LN82_9FLAO</name>
<sequence length="60" mass="6501">MESTALVGDIQLTNGLLDDSYTYKGLQGYAATDVTYGDHYYYTATGDNGVLARLNKITST</sequence>
<evidence type="ECO:0000313" key="2">
    <source>
        <dbReference type="Proteomes" id="UP000182248"/>
    </source>
</evidence>
<dbReference type="AlphaFoldDB" id="A0A1K1LN82"/>
<evidence type="ECO:0000313" key="1">
    <source>
        <dbReference type="EMBL" id="SFW12344.1"/>
    </source>
</evidence>
<organism evidence="1 2">
    <name type="scientific">Sinomicrobium oceani</name>
    <dbReference type="NCBI Taxonomy" id="1150368"/>
    <lineage>
        <taxon>Bacteria</taxon>
        <taxon>Pseudomonadati</taxon>
        <taxon>Bacteroidota</taxon>
        <taxon>Flavobacteriia</taxon>
        <taxon>Flavobacteriales</taxon>
        <taxon>Flavobacteriaceae</taxon>
        <taxon>Sinomicrobium</taxon>
    </lineage>
</organism>
<dbReference type="EMBL" id="FPJE01000001">
    <property type="protein sequence ID" value="SFW12344.1"/>
    <property type="molecule type" value="Genomic_DNA"/>
</dbReference>
<gene>
    <name evidence="1" type="ORF">SAMN02927921_00108</name>
</gene>
<protein>
    <submittedName>
        <fullName evidence="1">Uncharacterized protein</fullName>
    </submittedName>
</protein>
<dbReference type="RefSeq" id="WP_072315352.1">
    <property type="nucleotide sequence ID" value="NZ_FPJE01000001.1"/>
</dbReference>
<keyword evidence="2" id="KW-1185">Reference proteome</keyword>
<dbReference type="Proteomes" id="UP000182248">
    <property type="component" value="Unassembled WGS sequence"/>
</dbReference>
<reference evidence="1 2" key="1">
    <citation type="submission" date="2016-11" db="EMBL/GenBank/DDBJ databases">
        <authorList>
            <person name="Jaros S."/>
            <person name="Januszkiewicz K."/>
            <person name="Wedrychowicz H."/>
        </authorList>
    </citation>
    <scope>NUCLEOTIDE SEQUENCE [LARGE SCALE GENOMIC DNA]</scope>
    <source>
        <strain evidence="1 2">CGMCC 1.12145</strain>
    </source>
</reference>
<accession>A0A1K1LN82</accession>